<dbReference type="NCBIfam" id="NF002881">
    <property type="entry name" value="PRK03343.1"/>
    <property type="match status" value="1"/>
</dbReference>
<dbReference type="PIRSF" id="PIRSF036915">
    <property type="entry name" value="Trnald_Bac_Plnt"/>
    <property type="match status" value="1"/>
</dbReference>
<dbReference type="PANTHER" id="PTHR10683:SF31">
    <property type="entry name" value="TRANSALDOLASE"/>
    <property type="match status" value="1"/>
</dbReference>
<evidence type="ECO:0000313" key="13">
    <source>
        <dbReference type="Proteomes" id="UP000060487"/>
    </source>
</evidence>
<dbReference type="InterPro" id="IPR013785">
    <property type="entry name" value="Aldolase_TIM"/>
</dbReference>
<sequence>MAVNPLVELHKAGQSFWYDNISRGLINSGALKQLIDQDGVRGITSNPSIFYKAIKDGADYNGQLAELFKYTVLTAKEILYKLEIADIASAADALLPIYESSKGVDGYVSIEVDPRFAHDAEKTISEAREIAKLIGRPNIMIKVPATKEGLKAITQLTAEGLNVNATLLFSVVRYAEVANAYLDGLKKCLNSGKPIDNVASVASFFISRIDTAVDKILDNRTEHALNPAEKEWAESLKGKAAISCAKAAYQTMILLFSSDKYIELKHKGGKIQRLLWASTSTKNPRYPDCLYVESLIGPNTINTMPVETVKAFKDHGKVSRAIDFDLKTVDETLDSLTDLNINLETIAQTLEDEGVKQFIDAFEALLTLIEDKRKNH</sequence>
<evidence type="ECO:0000256" key="3">
    <source>
        <dbReference type="ARBA" id="ARBA00004857"/>
    </source>
</evidence>
<evidence type="ECO:0000256" key="6">
    <source>
        <dbReference type="ARBA" id="ARBA00022490"/>
    </source>
</evidence>
<feature type="active site" description="Schiff-base intermediate with substrate" evidence="11">
    <location>
        <position position="142"/>
    </location>
</feature>
<evidence type="ECO:0000256" key="8">
    <source>
        <dbReference type="ARBA" id="ARBA00023126"/>
    </source>
</evidence>
<dbReference type="EMBL" id="LNQR01000004">
    <property type="protein sequence ID" value="KWT94668.1"/>
    <property type="molecule type" value="Genomic_DNA"/>
</dbReference>
<keyword evidence="9 11" id="KW-0704">Schiff base</keyword>
<keyword evidence="6 11" id="KW-0963">Cytoplasm</keyword>
<evidence type="ECO:0000256" key="2">
    <source>
        <dbReference type="ARBA" id="ARBA00004496"/>
    </source>
</evidence>
<evidence type="ECO:0000256" key="4">
    <source>
        <dbReference type="ARBA" id="ARBA00008426"/>
    </source>
</evidence>
<keyword evidence="13" id="KW-1185">Reference proteome</keyword>
<comment type="function">
    <text evidence="1 11">Transaldolase is important for the balance of metabolites in the pentose-phosphate pathway.</text>
</comment>
<dbReference type="PROSITE" id="PS01054">
    <property type="entry name" value="TRANSALDOLASE_1"/>
    <property type="match status" value="1"/>
</dbReference>
<evidence type="ECO:0000256" key="9">
    <source>
        <dbReference type="ARBA" id="ARBA00023270"/>
    </source>
</evidence>
<comment type="pathway">
    <text evidence="3 11">Carbohydrate degradation; pentose phosphate pathway; D-glyceraldehyde 3-phosphate and beta-D-fructose 6-phosphate from D-ribose 5-phosphate and D-xylulose 5-phosphate (non-oxidative stage): step 2/3.</text>
</comment>
<dbReference type="SUPFAM" id="SSF51569">
    <property type="entry name" value="Aldolase"/>
    <property type="match status" value="1"/>
</dbReference>
<keyword evidence="8 11" id="KW-0570">Pentose shunt</keyword>
<evidence type="ECO:0000256" key="7">
    <source>
        <dbReference type="ARBA" id="ARBA00022679"/>
    </source>
</evidence>
<reference evidence="12 13" key="1">
    <citation type="submission" date="2015-11" db="EMBL/GenBank/DDBJ databases">
        <authorList>
            <person name="Lin W."/>
        </authorList>
    </citation>
    <scope>NUCLEOTIDE SEQUENCE [LARGE SCALE GENOMIC DNA]</scope>
    <source>
        <strain evidence="12 13">HCH-1</strain>
    </source>
</reference>
<dbReference type="GO" id="GO:0004801">
    <property type="term" value="F:transaldolase activity"/>
    <property type="evidence" value="ECO:0007669"/>
    <property type="project" value="UniProtKB-EC"/>
</dbReference>
<evidence type="ECO:0000256" key="10">
    <source>
        <dbReference type="ARBA" id="ARBA00048810"/>
    </source>
</evidence>
<keyword evidence="7 11" id="KW-0808">Transferase</keyword>
<evidence type="ECO:0000256" key="1">
    <source>
        <dbReference type="ARBA" id="ARBA00003518"/>
    </source>
</evidence>
<dbReference type="CDD" id="cd00955">
    <property type="entry name" value="Transaldolase_like"/>
    <property type="match status" value="1"/>
</dbReference>
<comment type="similarity">
    <text evidence="4 11">Belongs to the transaldolase family. Type 2 subfamily.</text>
</comment>
<protein>
    <recommendedName>
        <fullName evidence="5 11">Transaldolase</fullName>
        <ecNumber evidence="5 11">2.2.1.2</ecNumber>
    </recommendedName>
</protein>
<accession>A0ABR5SP14</accession>
<evidence type="ECO:0000256" key="5">
    <source>
        <dbReference type="ARBA" id="ARBA00013151"/>
    </source>
</evidence>
<dbReference type="PROSITE" id="PS00958">
    <property type="entry name" value="TRANSALDOLASE_2"/>
    <property type="match status" value="1"/>
</dbReference>
<dbReference type="PANTHER" id="PTHR10683">
    <property type="entry name" value="TRANSALDOLASE"/>
    <property type="match status" value="1"/>
</dbReference>
<comment type="caution">
    <text evidence="12">The sequence shown here is derived from an EMBL/GenBank/DDBJ whole genome shotgun (WGS) entry which is preliminary data.</text>
</comment>
<evidence type="ECO:0000313" key="12">
    <source>
        <dbReference type="EMBL" id="KWT94668.1"/>
    </source>
</evidence>
<proteinExistence type="inferred from homology"/>
<comment type="catalytic activity">
    <reaction evidence="10 11">
        <text>D-sedoheptulose 7-phosphate + D-glyceraldehyde 3-phosphate = D-erythrose 4-phosphate + beta-D-fructose 6-phosphate</text>
        <dbReference type="Rhea" id="RHEA:17053"/>
        <dbReference type="ChEBI" id="CHEBI:16897"/>
        <dbReference type="ChEBI" id="CHEBI:57483"/>
        <dbReference type="ChEBI" id="CHEBI:57634"/>
        <dbReference type="ChEBI" id="CHEBI:59776"/>
        <dbReference type="EC" id="2.2.1.2"/>
    </reaction>
</comment>
<gene>
    <name evidence="11" type="primary">tal</name>
    <name evidence="12" type="ORF">ASN18_0207</name>
</gene>
<name>A0ABR5SP14_9BACT</name>
<organism evidence="12 13">
    <name type="scientific">Candidatus Magnetominusculus xianensis</name>
    <dbReference type="NCBI Taxonomy" id="1748249"/>
    <lineage>
        <taxon>Bacteria</taxon>
        <taxon>Pseudomonadati</taxon>
        <taxon>Nitrospirota</taxon>
        <taxon>Nitrospiria</taxon>
        <taxon>Nitrospirales</taxon>
        <taxon>Nitrospiraceae</taxon>
        <taxon>Candidatus Magnetominusculus</taxon>
    </lineage>
</organism>
<dbReference type="EC" id="2.2.1.2" evidence="5 11"/>
<comment type="subcellular location">
    <subcellularLocation>
        <location evidence="2 11">Cytoplasm</location>
    </subcellularLocation>
</comment>
<dbReference type="NCBIfam" id="TIGR00876">
    <property type="entry name" value="tal_mycobact"/>
    <property type="match status" value="1"/>
</dbReference>
<dbReference type="Proteomes" id="UP000060487">
    <property type="component" value="Unassembled WGS sequence"/>
</dbReference>
<dbReference type="InterPro" id="IPR001585">
    <property type="entry name" value="TAL/FSA"/>
</dbReference>
<evidence type="ECO:0000256" key="11">
    <source>
        <dbReference type="HAMAP-Rule" id="MF_00493"/>
    </source>
</evidence>
<dbReference type="Pfam" id="PF00923">
    <property type="entry name" value="TAL_FSA"/>
    <property type="match status" value="1"/>
</dbReference>
<dbReference type="Gene3D" id="3.20.20.70">
    <property type="entry name" value="Aldolase class I"/>
    <property type="match status" value="1"/>
</dbReference>
<dbReference type="HAMAP" id="MF_00493">
    <property type="entry name" value="Transaldolase_2"/>
    <property type="match status" value="1"/>
</dbReference>
<dbReference type="InterPro" id="IPR018225">
    <property type="entry name" value="Transaldolase_AS"/>
</dbReference>
<dbReference type="InterPro" id="IPR004732">
    <property type="entry name" value="Transaldolase_2"/>
</dbReference>
<dbReference type="RefSeq" id="WP_085050737.1">
    <property type="nucleotide sequence ID" value="NZ_LNQR01000004.1"/>
</dbReference>